<dbReference type="CDD" id="cd14014">
    <property type="entry name" value="STKc_PknB_like"/>
    <property type="match status" value="1"/>
</dbReference>
<feature type="binding site" evidence="7">
    <location>
        <position position="52"/>
    </location>
    <ligand>
        <name>ATP</name>
        <dbReference type="ChEBI" id="CHEBI:30616"/>
    </ligand>
</feature>
<keyword evidence="4 7" id="KW-0547">Nucleotide-binding</keyword>
<gene>
    <name evidence="10" type="ORF">FXF69_13415</name>
</gene>
<dbReference type="InterPro" id="IPR028082">
    <property type="entry name" value="Peripla_BP_I"/>
</dbReference>
<dbReference type="Proteomes" id="UP000323380">
    <property type="component" value="Unassembled WGS sequence"/>
</dbReference>
<organism evidence="10 11">
    <name type="scientific">Actinomadura chibensis</name>
    <dbReference type="NCBI Taxonomy" id="392828"/>
    <lineage>
        <taxon>Bacteria</taxon>
        <taxon>Bacillati</taxon>
        <taxon>Actinomycetota</taxon>
        <taxon>Actinomycetes</taxon>
        <taxon>Streptosporangiales</taxon>
        <taxon>Thermomonosporaceae</taxon>
        <taxon>Actinomadura</taxon>
    </lineage>
</organism>
<evidence type="ECO:0000256" key="7">
    <source>
        <dbReference type="PROSITE-ProRule" id="PRU10141"/>
    </source>
</evidence>
<dbReference type="CDD" id="cd06342">
    <property type="entry name" value="PBP1_ABC_LIVBP-like"/>
    <property type="match status" value="1"/>
</dbReference>
<evidence type="ECO:0000256" key="1">
    <source>
        <dbReference type="ARBA" id="ARBA00010062"/>
    </source>
</evidence>
<dbReference type="InterPro" id="IPR000719">
    <property type="entry name" value="Prot_kinase_dom"/>
</dbReference>
<dbReference type="GO" id="GO:0005524">
    <property type="term" value="F:ATP binding"/>
    <property type="evidence" value="ECO:0007669"/>
    <property type="project" value="UniProtKB-UniRule"/>
</dbReference>
<keyword evidence="5" id="KW-0418">Kinase</keyword>
<dbReference type="InterPro" id="IPR011009">
    <property type="entry name" value="Kinase-like_dom_sf"/>
</dbReference>
<name>A0A5D0NNX9_9ACTN</name>
<evidence type="ECO:0000313" key="10">
    <source>
        <dbReference type="EMBL" id="TYB46270.1"/>
    </source>
</evidence>
<evidence type="ECO:0000256" key="6">
    <source>
        <dbReference type="ARBA" id="ARBA00022840"/>
    </source>
</evidence>
<proteinExistence type="inferred from homology"/>
<dbReference type="STRING" id="1220554.GCA_001552135_03303"/>
<dbReference type="SMART" id="SM00220">
    <property type="entry name" value="S_TKc"/>
    <property type="match status" value="1"/>
</dbReference>
<comment type="caution">
    <text evidence="10">The sequence shown here is derived from an EMBL/GenBank/DDBJ whole genome shotgun (WGS) entry which is preliminary data.</text>
</comment>
<sequence length="680" mass="71080">MEPPPGVDPPRPSDPDAVGPYDVLGVIGEGGMGIVYLARSRNTPDAPLVALKLVRSRHADDAEFRRRFRDEVANARRVAPFCTARVLDQGQYGTRPYMVTEFIAGVSLERRLAENGPLPPAELQGVAAGTAAALSAIHAAGLVHRDLKPANVLLYLAGPRVIDFGISRALDAGPGHTGTGRLVGTPGWIAPERLSGESGPPGDVWAWGCLVAYAATGRHPFGDGEDGGALDRTLTPSLGALPPPLDELVPAALAADPRRRPRARELVRRLQSPAGGPSGGKPPPRGPRRTRALPLTLAAAGTAAAITAVTLAVLRAAGPPDDVGVGFLGSLSGEYSTLVANARDGAVLAIEEHDRAGRHPKIVLRDYDTGAGAERVPRAVDLAEKADVDGMAAVIGPAYSDEALRAGEVLDAAGIPTVSPSATNPDLTAKNWEHWHRTIAPSTVQATGIADVVGRALPPNGVAFVVYEDNGVYRPPAEDARMALQRHGLSVQTVAFGTADSTAQRIAKGKADAVLYFGTANTGQSLLTSMRRRHLAPLFAGDDESLGLRGQGITGPDAEGMVQGCSCLLPYTGPGVTPADAAFARRYSARFHAAPGFYSAEGYLAARSIVAAIEAGRTGREQINAFLRTATISALGRRFAFDRQGDPADAPVYVYRRASNAAELLGEARSVPPSALRVRP</sequence>
<comment type="similarity">
    <text evidence="1">Belongs to the leucine-binding protein family.</text>
</comment>
<dbReference type="PANTHER" id="PTHR43289">
    <property type="entry name" value="MITOGEN-ACTIVATED PROTEIN KINASE KINASE KINASE 20-RELATED"/>
    <property type="match status" value="1"/>
</dbReference>
<evidence type="ECO:0000259" key="9">
    <source>
        <dbReference type="PROSITE" id="PS50011"/>
    </source>
</evidence>
<dbReference type="AlphaFoldDB" id="A0A5D0NNX9"/>
<dbReference type="InterPro" id="IPR017441">
    <property type="entry name" value="Protein_kinase_ATP_BS"/>
</dbReference>
<feature type="region of interest" description="Disordered" evidence="8">
    <location>
        <begin position="256"/>
        <end position="290"/>
    </location>
</feature>
<dbReference type="EMBL" id="VSFG01000002">
    <property type="protein sequence ID" value="TYB46270.1"/>
    <property type="molecule type" value="Genomic_DNA"/>
</dbReference>
<dbReference type="Pfam" id="PF13458">
    <property type="entry name" value="Peripla_BP_6"/>
    <property type="match status" value="1"/>
</dbReference>
<dbReference type="Pfam" id="PF00069">
    <property type="entry name" value="Pkinase"/>
    <property type="match status" value="1"/>
</dbReference>
<dbReference type="InterPro" id="IPR008271">
    <property type="entry name" value="Ser/Thr_kinase_AS"/>
</dbReference>
<evidence type="ECO:0000313" key="11">
    <source>
        <dbReference type="Proteomes" id="UP000323380"/>
    </source>
</evidence>
<dbReference type="RefSeq" id="WP_083980755.1">
    <property type="nucleotide sequence ID" value="NZ_VSFG01000002.1"/>
</dbReference>
<feature type="domain" description="Protein kinase" evidence="9">
    <location>
        <begin position="21"/>
        <end position="275"/>
    </location>
</feature>
<keyword evidence="6 7" id="KW-0067">ATP-binding</keyword>
<protein>
    <submittedName>
        <fullName evidence="10">ABC transporter substrate-binding protein</fullName>
    </submittedName>
</protein>
<evidence type="ECO:0000256" key="3">
    <source>
        <dbReference type="ARBA" id="ARBA00022729"/>
    </source>
</evidence>
<dbReference type="PROSITE" id="PS00108">
    <property type="entry name" value="PROTEIN_KINASE_ST"/>
    <property type="match status" value="1"/>
</dbReference>
<feature type="region of interest" description="Disordered" evidence="8">
    <location>
        <begin position="224"/>
        <end position="243"/>
    </location>
</feature>
<dbReference type="SUPFAM" id="SSF56112">
    <property type="entry name" value="Protein kinase-like (PK-like)"/>
    <property type="match status" value="1"/>
</dbReference>
<dbReference type="PANTHER" id="PTHR43289:SF34">
    <property type="entry name" value="SERINE_THREONINE-PROTEIN KINASE YBDM-RELATED"/>
    <property type="match status" value="1"/>
</dbReference>
<dbReference type="Gene3D" id="1.10.510.10">
    <property type="entry name" value="Transferase(Phosphotransferase) domain 1"/>
    <property type="match status" value="1"/>
</dbReference>
<dbReference type="Gene3D" id="3.40.50.2300">
    <property type="match status" value="2"/>
</dbReference>
<reference evidence="10 11" key="1">
    <citation type="submission" date="2019-08" db="EMBL/GenBank/DDBJ databases">
        <title>Actinomadura sp. nov. CYP1-5 isolated from mountain soil.</title>
        <authorList>
            <person name="Songsumanus A."/>
            <person name="Kuncharoen N."/>
            <person name="Kudo T."/>
            <person name="Yuki M."/>
            <person name="Igarashi Y."/>
            <person name="Tanasupawat S."/>
        </authorList>
    </citation>
    <scope>NUCLEOTIDE SEQUENCE [LARGE SCALE GENOMIC DNA]</scope>
    <source>
        <strain evidence="10 11">JCM 14158</strain>
    </source>
</reference>
<dbReference type="Gene3D" id="3.30.200.20">
    <property type="entry name" value="Phosphorylase Kinase, domain 1"/>
    <property type="match status" value="1"/>
</dbReference>
<dbReference type="SUPFAM" id="SSF53822">
    <property type="entry name" value="Periplasmic binding protein-like I"/>
    <property type="match status" value="1"/>
</dbReference>
<accession>A0A5D0NNX9</accession>
<evidence type="ECO:0000256" key="8">
    <source>
        <dbReference type="SAM" id="MobiDB-lite"/>
    </source>
</evidence>
<keyword evidence="2" id="KW-0808">Transferase</keyword>
<evidence type="ECO:0000256" key="5">
    <source>
        <dbReference type="ARBA" id="ARBA00022777"/>
    </source>
</evidence>
<evidence type="ECO:0000256" key="4">
    <source>
        <dbReference type="ARBA" id="ARBA00022741"/>
    </source>
</evidence>
<keyword evidence="3" id="KW-0732">Signal</keyword>
<dbReference type="PROSITE" id="PS50011">
    <property type="entry name" value="PROTEIN_KINASE_DOM"/>
    <property type="match status" value="1"/>
</dbReference>
<dbReference type="InterPro" id="IPR028081">
    <property type="entry name" value="Leu-bd"/>
</dbReference>
<keyword evidence="11" id="KW-1185">Reference proteome</keyword>
<evidence type="ECO:0000256" key="2">
    <source>
        <dbReference type="ARBA" id="ARBA00022679"/>
    </source>
</evidence>
<dbReference type="PROSITE" id="PS00107">
    <property type="entry name" value="PROTEIN_KINASE_ATP"/>
    <property type="match status" value="1"/>
</dbReference>
<dbReference type="GO" id="GO:0004674">
    <property type="term" value="F:protein serine/threonine kinase activity"/>
    <property type="evidence" value="ECO:0007669"/>
    <property type="project" value="TreeGrafter"/>
</dbReference>